<sequence length="376" mass="43022">MNDGDNFPNFFYSKAPLPEKVSLFGLKNGKQEHFYWMLSVDNNFRNSEHKSSGFSNLAPYNDNDTEMVDCNDMEDNYEINPTKSGKYITSFYVPSLLHSAIIGPRGSKLKELQDNTNTLIKVPKPEEDAIVKITGHSERSVASARTQIALLVLSRRERLSVTHFVSIPVYSDNIKKKFLKFKNDILQGPATRGIDETIFQKVEKFHLTIVTLALLDDKEIEDAKVILNKCQKHIQQFFQNRKSKIILKGVEIMNDDPSEVDVLYGKVSLESKEETQKFQDMADEILDSFYKSGLVRKQYDGVKLHVTLMNSLFRKSDGIQKIKDNTSKRESFDASYILDKYKGYYFGKAPLEKICLSIRFTSTQSGYYQSATTITV</sequence>
<dbReference type="GO" id="GO:0003723">
    <property type="term" value="F:RNA binding"/>
    <property type="evidence" value="ECO:0007669"/>
    <property type="project" value="UniProtKB-UniRule"/>
</dbReference>
<organism evidence="3 4">
    <name type="scientific">Asbolus verrucosus</name>
    <name type="common">Desert ironclad beetle</name>
    <dbReference type="NCBI Taxonomy" id="1661398"/>
    <lineage>
        <taxon>Eukaryota</taxon>
        <taxon>Metazoa</taxon>
        <taxon>Ecdysozoa</taxon>
        <taxon>Arthropoda</taxon>
        <taxon>Hexapoda</taxon>
        <taxon>Insecta</taxon>
        <taxon>Pterygota</taxon>
        <taxon>Neoptera</taxon>
        <taxon>Endopterygota</taxon>
        <taxon>Coleoptera</taxon>
        <taxon>Polyphaga</taxon>
        <taxon>Cucujiformia</taxon>
        <taxon>Tenebrionidae</taxon>
        <taxon>Pimeliinae</taxon>
        <taxon>Asbolus</taxon>
    </lineage>
</organism>
<dbReference type="InterPro" id="IPR019510">
    <property type="entry name" value="AKAP7-like_phosphoesterase"/>
</dbReference>
<dbReference type="GO" id="GO:0006307">
    <property type="term" value="P:DNA alkylation repair"/>
    <property type="evidence" value="ECO:0007669"/>
    <property type="project" value="InterPro"/>
</dbReference>
<dbReference type="GO" id="GO:0005634">
    <property type="term" value="C:nucleus"/>
    <property type="evidence" value="ECO:0007669"/>
    <property type="project" value="TreeGrafter"/>
</dbReference>
<keyword evidence="4" id="KW-1185">Reference proteome</keyword>
<dbReference type="STRING" id="1661398.A0A482WCG2"/>
<dbReference type="SUPFAM" id="SSF54791">
    <property type="entry name" value="Eukaryotic type KH-domain (KH-domain type I)"/>
    <property type="match status" value="1"/>
</dbReference>
<dbReference type="Gene3D" id="3.30.1370.10">
    <property type="entry name" value="K Homology domain, type 1"/>
    <property type="match status" value="1"/>
</dbReference>
<dbReference type="InterPro" id="IPR047538">
    <property type="entry name" value="KH-I_ASCC1"/>
</dbReference>
<dbReference type="OrthoDB" id="277832at2759"/>
<dbReference type="PROSITE" id="PS50084">
    <property type="entry name" value="KH_TYPE_1"/>
    <property type="match status" value="1"/>
</dbReference>
<gene>
    <name evidence="3" type="ORF">BDFB_004440</name>
</gene>
<name>A0A482WCG2_ASBVE</name>
<comment type="caution">
    <text evidence="3">The sequence shown here is derived from an EMBL/GenBank/DDBJ whole genome shotgun (WGS) entry which is preliminary data.</text>
</comment>
<reference evidence="3 4" key="1">
    <citation type="submission" date="2017-03" db="EMBL/GenBank/DDBJ databases">
        <title>Genome of the blue death feigning beetle - Asbolus verrucosus.</title>
        <authorList>
            <person name="Rider S.D."/>
        </authorList>
    </citation>
    <scope>NUCLEOTIDE SEQUENCE [LARGE SCALE GENOMIC DNA]</scope>
    <source>
        <strain evidence="3">Butters</strain>
        <tissue evidence="3">Head and leg muscle</tissue>
    </source>
</reference>
<proteinExistence type="predicted"/>
<evidence type="ECO:0000313" key="3">
    <source>
        <dbReference type="EMBL" id="RZC42695.1"/>
    </source>
</evidence>
<evidence type="ECO:0000256" key="1">
    <source>
        <dbReference type="PROSITE-ProRule" id="PRU00117"/>
    </source>
</evidence>
<dbReference type="EMBL" id="QDEB01005920">
    <property type="protein sequence ID" value="RZC42695.1"/>
    <property type="molecule type" value="Genomic_DNA"/>
</dbReference>
<dbReference type="CDD" id="cd22419">
    <property type="entry name" value="KH-I_ASCC1"/>
    <property type="match status" value="1"/>
</dbReference>
<dbReference type="InterPro" id="IPR036612">
    <property type="entry name" value="KH_dom_type_1_sf"/>
</dbReference>
<feature type="domain" description="K Homology" evidence="2">
    <location>
        <begin position="85"/>
        <end position="153"/>
    </location>
</feature>
<dbReference type="AlphaFoldDB" id="A0A482WCG2"/>
<dbReference type="PANTHER" id="PTHR13360:SF1">
    <property type="entry name" value="ACTIVATING SIGNAL COINTEGRATOR 1 COMPLEX SUBUNIT 1"/>
    <property type="match status" value="1"/>
</dbReference>
<dbReference type="InterPro" id="IPR009210">
    <property type="entry name" value="ASCC1"/>
</dbReference>
<dbReference type="InterPro" id="IPR004088">
    <property type="entry name" value="KH_dom_type_1"/>
</dbReference>
<dbReference type="Pfam" id="PF10469">
    <property type="entry name" value="AKAP7_NLS"/>
    <property type="match status" value="1"/>
</dbReference>
<accession>A0A482WCG2</accession>
<dbReference type="GO" id="GO:0006355">
    <property type="term" value="P:regulation of DNA-templated transcription"/>
    <property type="evidence" value="ECO:0007669"/>
    <property type="project" value="TreeGrafter"/>
</dbReference>
<dbReference type="InterPro" id="IPR004087">
    <property type="entry name" value="KH_dom"/>
</dbReference>
<evidence type="ECO:0000313" key="4">
    <source>
        <dbReference type="Proteomes" id="UP000292052"/>
    </source>
</evidence>
<keyword evidence="1" id="KW-0694">RNA-binding</keyword>
<evidence type="ECO:0000259" key="2">
    <source>
        <dbReference type="SMART" id="SM00322"/>
    </source>
</evidence>
<protein>
    <submittedName>
        <fullName evidence="3">Activating signal cointegrator 1 complex subunit 1</fullName>
    </submittedName>
</protein>
<dbReference type="SMART" id="SM00322">
    <property type="entry name" value="KH"/>
    <property type="match status" value="1"/>
</dbReference>
<dbReference type="Proteomes" id="UP000292052">
    <property type="component" value="Unassembled WGS sequence"/>
</dbReference>
<dbReference type="Pfam" id="PF00013">
    <property type="entry name" value="KH_1"/>
    <property type="match status" value="1"/>
</dbReference>
<dbReference type="Gene3D" id="3.90.1140.10">
    <property type="entry name" value="Cyclic phosphodiesterase"/>
    <property type="match status" value="1"/>
</dbReference>
<dbReference type="PANTHER" id="PTHR13360">
    <property type="entry name" value="ACTIVATING SIGNAL COINTEGRATOR 1 COMPLEX SUBUNIT 1"/>
    <property type="match status" value="1"/>
</dbReference>